<dbReference type="InterPro" id="IPR003018">
    <property type="entry name" value="GAF"/>
</dbReference>
<evidence type="ECO:0000256" key="2">
    <source>
        <dbReference type="ARBA" id="ARBA00012438"/>
    </source>
</evidence>
<dbReference type="GO" id="GO:0009881">
    <property type="term" value="F:photoreceptor activity"/>
    <property type="evidence" value="ECO:0007669"/>
    <property type="project" value="UniProtKB-KW"/>
</dbReference>
<keyword evidence="5" id="KW-0597">Phosphoprotein</keyword>
<keyword evidence="8" id="KW-0288">FMN</keyword>
<evidence type="ECO:0000259" key="17">
    <source>
        <dbReference type="PROSITE" id="PS50112"/>
    </source>
</evidence>
<keyword evidence="11" id="KW-0547">Nucleotide-binding</keyword>
<comment type="catalytic activity">
    <reaction evidence="1">
        <text>ATP + protein L-histidine = ADP + protein N-phospho-L-histidine.</text>
        <dbReference type="EC" id="2.7.13.3"/>
    </reaction>
</comment>
<dbReference type="EC" id="2.7.13.3" evidence="2"/>
<dbReference type="CDD" id="cd00130">
    <property type="entry name" value="PAS"/>
    <property type="match status" value="2"/>
</dbReference>
<dbReference type="PROSITE" id="PS50113">
    <property type="entry name" value="PAC"/>
    <property type="match status" value="2"/>
</dbReference>
<proteinExistence type="predicted"/>
<reference evidence="19 20" key="1">
    <citation type="submission" date="2016-05" db="EMBL/GenBank/DDBJ databases">
        <authorList>
            <person name="Ramsay J.P."/>
        </authorList>
    </citation>
    <scope>NUCLEOTIDE SEQUENCE [LARGE SCALE GENOMIC DNA]</scope>
    <source>
        <strain evidence="19 20">NZP2042</strain>
    </source>
</reference>
<evidence type="ECO:0000256" key="1">
    <source>
        <dbReference type="ARBA" id="ARBA00000085"/>
    </source>
</evidence>
<name>A0AA91J3Q7_RHILI</name>
<dbReference type="InterPro" id="IPR000014">
    <property type="entry name" value="PAS"/>
</dbReference>
<dbReference type="RefSeq" id="WP_056571242.1">
    <property type="nucleotide sequence ID" value="NZ_CP033334.1"/>
</dbReference>
<dbReference type="InterPro" id="IPR013655">
    <property type="entry name" value="PAS_fold_3"/>
</dbReference>
<keyword evidence="12" id="KW-0418">Kinase</keyword>
<evidence type="ECO:0000256" key="16">
    <source>
        <dbReference type="ARBA" id="ARBA00023170"/>
    </source>
</evidence>
<dbReference type="NCBIfam" id="TIGR00229">
    <property type="entry name" value="sensory_box"/>
    <property type="match status" value="2"/>
</dbReference>
<keyword evidence="6" id="KW-0716">Sensory transduction</keyword>
<evidence type="ECO:0000256" key="12">
    <source>
        <dbReference type="ARBA" id="ARBA00022777"/>
    </source>
</evidence>
<keyword evidence="16" id="KW-0675">Receptor</keyword>
<keyword evidence="9" id="KW-0808">Transferase</keyword>
<evidence type="ECO:0000256" key="13">
    <source>
        <dbReference type="ARBA" id="ARBA00022840"/>
    </source>
</evidence>
<evidence type="ECO:0000256" key="10">
    <source>
        <dbReference type="ARBA" id="ARBA00022737"/>
    </source>
</evidence>
<dbReference type="SUPFAM" id="SSF55785">
    <property type="entry name" value="PYP-like sensor domain (PAS domain)"/>
    <property type="match status" value="2"/>
</dbReference>
<dbReference type="SMART" id="SM00065">
    <property type="entry name" value="GAF"/>
    <property type="match status" value="1"/>
</dbReference>
<keyword evidence="14" id="KW-0157">Chromophore</keyword>
<dbReference type="GO" id="GO:0004673">
    <property type="term" value="F:protein histidine kinase activity"/>
    <property type="evidence" value="ECO:0007669"/>
    <property type="project" value="UniProtKB-EC"/>
</dbReference>
<evidence type="ECO:0000256" key="15">
    <source>
        <dbReference type="ARBA" id="ARBA00023026"/>
    </source>
</evidence>
<dbReference type="SMART" id="SM00086">
    <property type="entry name" value="PAC"/>
    <property type="match status" value="2"/>
</dbReference>
<dbReference type="PROSITE" id="PS50112">
    <property type="entry name" value="PAS"/>
    <property type="match status" value="2"/>
</dbReference>
<dbReference type="InterPro" id="IPR001610">
    <property type="entry name" value="PAC"/>
</dbReference>
<keyword evidence="4" id="KW-0600">Photoreceptor protein</keyword>
<dbReference type="SUPFAM" id="SSF55781">
    <property type="entry name" value="GAF domain-like"/>
    <property type="match status" value="1"/>
</dbReference>
<dbReference type="Pfam" id="PF08447">
    <property type="entry name" value="PAS_3"/>
    <property type="match status" value="1"/>
</dbReference>
<organism evidence="19 20">
    <name type="scientific">Rhizobium loti</name>
    <name type="common">Mesorhizobium loti</name>
    <dbReference type="NCBI Taxonomy" id="381"/>
    <lineage>
        <taxon>Bacteria</taxon>
        <taxon>Pseudomonadati</taxon>
        <taxon>Pseudomonadota</taxon>
        <taxon>Alphaproteobacteria</taxon>
        <taxon>Hyphomicrobiales</taxon>
        <taxon>Phyllobacteriaceae</taxon>
        <taxon>Mesorhizobium</taxon>
    </lineage>
</organism>
<dbReference type="Gene3D" id="3.30.565.10">
    <property type="entry name" value="Histidine kinase-like ATPase, C-terminal domain"/>
    <property type="match status" value="1"/>
</dbReference>
<dbReference type="InterPro" id="IPR036890">
    <property type="entry name" value="HATPase_C_sf"/>
</dbReference>
<evidence type="ECO:0000256" key="3">
    <source>
        <dbReference type="ARBA" id="ARBA00021740"/>
    </source>
</evidence>
<protein>
    <recommendedName>
        <fullName evidence="3">Blue-light-activated histidine kinase</fullName>
        <ecNumber evidence="2">2.7.13.3</ecNumber>
    </recommendedName>
</protein>
<accession>A0AA91J3Q7</accession>
<sequence length="632" mass="69973">MQLGGGGEKLAERLDELSALYVLTDRLYRAKASHEAFEAGLDAIRDGLGCERASLLLFDEAGVMRFVAWRGLSERYRKALEGHSPWVVGECNPEAILVSHIAETDEPAAVKEMIASEGIVGLAFIPLTVQGEVVGKFMTYYERRHSFAVHEIDLATTIARQIGFYLERTRAENARKLAEEELRASEQQFRLMSEHAPVMIWTCDALGKCTNLNMMLREFWGVETDDIPTFNWHPTIHPDDAAEIGTRMMQALSTQTAVSVQGRYRNCKGEYRVLLTTARPHFSASGIFRGLIGVNVDVTERDQAEMAMRHSEERFRSAVEAAPSGMVMTDEEGRIVLVNLHAETLFGYGREEMVGQGIEMLVPDRSRGSHPVFRQGYGSSPQARPMGAGRDLYARRKDGKEVPVEIGLSPIQTREGMMALASVVDISERRRSEAQRELLMAELNHRVKNTLAVVQGIAQQTFKGTQATVAHAAFEGRLMALSTAHDILTQTSWEHASLDQLVRDSLQIRGAFSNRVSTTGPAILLRPNQALSLALAFHELLTNAVKYGALSNEAGKISVEWFLSDQPKPRLKLVWSELGGPAVSSPAKRGFGSRLLERGLAADLEAEVAMDFQPQGLVCRIDAPLMEGRMPQ</sequence>
<evidence type="ECO:0000256" key="8">
    <source>
        <dbReference type="ARBA" id="ARBA00022643"/>
    </source>
</evidence>
<dbReference type="SMART" id="SM00091">
    <property type="entry name" value="PAS"/>
    <property type="match status" value="2"/>
</dbReference>
<dbReference type="InterPro" id="IPR000700">
    <property type="entry name" value="PAS-assoc_C"/>
</dbReference>
<evidence type="ECO:0000256" key="5">
    <source>
        <dbReference type="ARBA" id="ARBA00022553"/>
    </source>
</evidence>
<comment type="caution">
    <text evidence="19">The sequence shown here is derived from an EMBL/GenBank/DDBJ whole genome shotgun (WGS) entry which is preliminary data.</text>
</comment>
<dbReference type="Gene3D" id="3.30.450.40">
    <property type="match status" value="1"/>
</dbReference>
<dbReference type="PANTHER" id="PTHR41523:SF7">
    <property type="entry name" value="HISTIDINE KINASE"/>
    <property type="match status" value="1"/>
</dbReference>
<evidence type="ECO:0000313" key="19">
    <source>
        <dbReference type="EMBL" id="OBQ66812.1"/>
    </source>
</evidence>
<feature type="domain" description="PAC" evidence="18">
    <location>
        <begin position="258"/>
        <end position="310"/>
    </location>
</feature>
<evidence type="ECO:0000256" key="7">
    <source>
        <dbReference type="ARBA" id="ARBA00022630"/>
    </source>
</evidence>
<evidence type="ECO:0000313" key="20">
    <source>
        <dbReference type="Proteomes" id="UP000093737"/>
    </source>
</evidence>
<keyword evidence="13" id="KW-0067">ATP-binding</keyword>
<dbReference type="Pfam" id="PF13185">
    <property type="entry name" value="GAF_2"/>
    <property type="match status" value="1"/>
</dbReference>
<feature type="domain" description="PAC" evidence="18">
    <location>
        <begin position="388"/>
        <end position="438"/>
    </location>
</feature>
<dbReference type="Gene3D" id="3.30.450.20">
    <property type="entry name" value="PAS domain"/>
    <property type="match status" value="2"/>
</dbReference>
<keyword evidence="7" id="KW-0285">Flavoprotein</keyword>
<dbReference type="GO" id="GO:0005524">
    <property type="term" value="F:ATP binding"/>
    <property type="evidence" value="ECO:0007669"/>
    <property type="project" value="UniProtKB-KW"/>
</dbReference>
<dbReference type="InterPro" id="IPR011102">
    <property type="entry name" value="Sig_transdc_His_kinase_HWE"/>
</dbReference>
<dbReference type="Pfam" id="PF13426">
    <property type="entry name" value="PAS_9"/>
    <property type="match status" value="1"/>
</dbReference>
<dbReference type="InterPro" id="IPR035965">
    <property type="entry name" value="PAS-like_dom_sf"/>
</dbReference>
<keyword evidence="15" id="KW-0843">Virulence</keyword>
<evidence type="ECO:0000256" key="6">
    <source>
        <dbReference type="ARBA" id="ARBA00022606"/>
    </source>
</evidence>
<feature type="domain" description="PAS" evidence="17">
    <location>
        <begin position="185"/>
        <end position="255"/>
    </location>
</feature>
<dbReference type="SMART" id="SM00911">
    <property type="entry name" value="HWE_HK"/>
    <property type="match status" value="1"/>
</dbReference>
<dbReference type="AlphaFoldDB" id="A0AA91J3Q7"/>
<dbReference type="Proteomes" id="UP000093737">
    <property type="component" value="Unassembled WGS sequence"/>
</dbReference>
<feature type="domain" description="PAS" evidence="17">
    <location>
        <begin position="311"/>
        <end position="364"/>
    </location>
</feature>
<evidence type="ECO:0000256" key="4">
    <source>
        <dbReference type="ARBA" id="ARBA00022543"/>
    </source>
</evidence>
<evidence type="ECO:0000256" key="11">
    <source>
        <dbReference type="ARBA" id="ARBA00022741"/>
    </source>
</evidence>
<dbReference type="PANTHER" id="PTHR41523">
    <property type="entry name" value="TWO-COMPONENT SYSTEM SENSOR PROTEIN"/>
    <property type="match status" value="1"/>
</dbReference>
<evidence type="ECO:0000259" key="18">
    <source>
        <dbReference type="PROSITE" id="PS50113"/>
    </source>
</evidence>
<dbReference type="Pfam" id="PF07536">
    <property type="entry name" value="HWE_HK"/>
    <property type="match status" value="1"/>
</dbReference>
<evidence type="ECO:0000256" key="9">
    <source>
        <dbReference type="ARBA" id="ARBA00022679"/>
    </source>
</evidence>
<gene>
    <name evidence="19" type="ORF">A8145_30910</name>
</gene>
<dbReference type="EMBL" id="LYTK01000010">
    <property type="protein sequence ID" value="OBQ66812.1"/>
    <property type="molecule type" value="Genomic_DNA"/>
</dbReference>
<dbReference type="InterPro" id="IPR029016">
    <property type="entry name" value="GAF-like_dom_sf"/>
</dbReference>
<keyword evidence="10" id="KW-0677">Repeat</keyword>
<evidence type="ECO:0000256" key="14">
    <source>
        <dbReference type="ARBA" id="ARBA00022991"/>
    </source>
</evidence>